<accession>A0A4R6SHQ8</accession>
<sequence>MPHTLPDTAELVDRALAAAVLAPSPHNTQPWLFHVDGSRIEVRLDPSRVLPVADPRATQARLAGGAALFNLMTVLRAHGREVRVEHPRKTGTELLATVHVGGEIQPTEADRVLCKAIPKRHSNRRPFLDQPVPPHLRTVLVEAARGHLAELVLIDPSPRYQVVARMVRRADHVQRNDPAFQRELAQWTGRSATHADGVSVHAAGAPPDADNLLVLRSFPGQEAVPARSYEQEPLLAVVCGRGPTATDQVSVGMAMQHVLLVATAKGLSTSFVTQPFEVDDVRDVLRKEFRPEGEPYTLLRLGYGYPTGSTRRRPHTDVTTYAEPPT</sequence>
<evidence type="ECO:0000256" key="1">
    <source>
        <dbReference type="SAM" id="MobiDB-lite"/>
    </source>
</evidence>
<protein>
    <submittedName>
        <fullName evidence="3">Nitroreductase</fullName>
    </submittedName>
</protein>
<feature type="region of interest" description="Disordered" evidence="1">
    <location>
        <begin position="305"/>
        <end position="326"/>
    </location>
</feature>
<evidence type="ECO:0000259" key="2">
    <source>
        <dbReference type="Pfam" id="PF00881"/>
    </source>
</evidence>
<dbReference type="InterPro" id="IPR029479">
    <property type="entry name" value="Nitroreductase"/>
</dbReference>
<evidence type="ECO:0000313" key="4">
    <source>
        <dbReference type="Proteomes" id="UP000295444"/>
    </source>
</evidence>
<dbReference type="OrthoDB" id="8156917at2"/>
<dbReference type="GO" id="GO:0016491">
    <property type="term" value="F:oxidoreductase activity"/>
    <property type="evidence" value="ECO:0007669"/>
    <property type="project" value="InterPro"/>
</dbReference>
<reference evidence="3 4" key="1">
    <citation type="submission" date="2019-03" db="EMBL/GenBank/DDBJ databases">
        <title>Genomic Encyclopedia of Type Strains, Phase IV (KMG-IV): sequencing the most valuable type-strain genomes for metagenomic binning, comparative biology and taxonomic classification.</title>
        <authorList>
            <person name="Goeker M."/>
        </authorList>
    </citation>
    <scope>NUCLEOTIDE SEQUENCE [LARGE SCALE GENOMIC DNA]</scope>
    <source>
        <strain evidence="3 4">DSM 45361</strain>
    </source>
</reference>
<dbReference type="Gene3D" id="3.40.109.10">
    <property type="entry name" value="NADH Oxidase"/>
    <property type="match status" value="1"/>
</dbReference>
<dbReference type="RefSeq" id="WP_133849124.1">
    <property type="nucleotide sequence ID" value="NZ_SNXZ01000002.1"/>
</dbReference>
<comment type="caution">
    <text evidence="3">The sequence shown here is derived from an EMBL/GenBank/DDBJ whole genome shotgun (WGS) entry which is preliminary data.</text>
</comment>
<dbReference type="InterPro" id="IPR050627">
    <property type="entry name" value="Nitroreductase/BluB"/>
</dbReference>
<dbReference type="SUPFAM" id="SSF55469">
    <property type="entry name" value="FMN-dependent nitroreductase-like"/>
    <property type="match status" value="2"/>
</dbReference>
<feature type="domain" description="Nitroreductase" evidence="2">
    <location>
        <begin position="119"/>
        <end position="303"/>
    </location>
</feature>
<dbReference type="NCBIfam" id="NF047509">
    <property type="entry name" value="Rv3131_FMN_oxido"/>
    <property type="match status" value="1"/>
</dbReference>
<name>A0A4R6SHQ8_LABRH</name>
<proteinExistence type="predicted"/>
<organism evidence="3 4">
    <name type="scientific">Labedaea rhizosphaerae</name>
    <dbReference type="NCBI Taxonomy" id="598644"/>
    <lineage>
        <taxon>Bacteria</taxon>
        <taxon>Bacillati</taxon>
        <taxon>Actinomycetota</taxon>
        <taxon>Actinomycetes</taxon>
        <taxon>Pseudonocardiales</taxon>
        <taxon>Pseudonocardiaceae</taxon>
        <taxon>Labedaea</taxon>
    </lineage>
</organism>
<dbReference type="Proteomes" id="UP000295444">
    <property type="component" value="Unassembled WGS sequence"/>
</dbReference>
<dbReference type="PANTHER" id="PTHR23026">
    <property type="entry name" value="NADPH NITROREDUCTASE"/>
    <property type="match status" value="1"/>
</dbReference>
<gene>
    <name evidence="3" type="ORF">EV186_102260</name>
</gene>
<dbReference type="InterPro" id="IPR000415">
    <property type="entry name" value="Nitroreductase-like"/>
</dbReference>
<dbReference type="EMBL" id="SNXZ01000002">
    <property type="protein sequence ID" value="TDQ00399.1"/>
    <property type="molecule type" value="Genomic_DNA"/>
</dbReference>
<dbReference type="Pfam" id="PF00881">
    <property type="entry name" value="Nitroreductase"/>
    <property type="match status" value="1"/>
</dbReference>
<keyword evidence="4" id="KW-1185">Reference proteome</keyword>
<evidence type="ECO:0000313" key="3">
    <source>
        <dbReference type="EMBL" id="TDQ00399.1"/>
    </source>
</evidence>
<dbReference type="AlphaFoldDB" id="A0A4R6SHQ8"/>
<dbReference type="PANTHER" id="PTHR23026:SF123">
    <property type="entry name" value="NAD(P)H NITROREDUCTASE RV3131-RELATED"/>
    <property type="match status" value="1"/>
</dbReference>